<keyword evidence="2" id="KW-0175">Coiled coil</keyword>
<name>A0A975EMM5_9RHOB</name>
<accession>A0A975EMM5</accession>
<protein>
    <recommendedName>
        <fullName evidence="5">Membrane fusion protein biotin-lipoyl like domain-containing protein</fullName>
    </recommendedName>
</protein>
<comment type="subcellular location">
    <subcellularLocation>
        <location evidence="1">Cell envelope</location>
    </subcellularLocation>
</comment>
<reference evidence="3" key="1">
    <citation type="submission" date="2020-07" db="EMBL/GenBank/DDBJ databases">
        <title>Genome sequences of bacteria associated with the marine, planktonic diatom Thalassiosira profunda strain ECT2AJA-044.</title>
        <authorList>
            <person name="Gargas C.B."/>
            <person name="Roberts W.R."/>
            <person name="Alverson A.J."/>
        </authorList>
    </citation>
    <scope>NUCLEOTIDE SEQUENCE</scope>
    <source>
        <strain evidence="3">ECT2AJA-044</strain>
    </source>
</reference>
<dbReference type="PANTHER" id="PTHR32347">
    <property type="entry name" value="EFFLUX SYSTEM COMPONENT YKNX-RELATED"/>
    <property type="match status" value="1"/>
</dbReference>
<evidence type="ECO:0000256" key="1">
    <source>
        <dbReference type="ARBA" id="ARBA00004196"/>
    </source>
</evidence>
<evidence type="ECO:0008006" key="5">
    <source>
        <dbReference type="Google" id="ProtNLM"/>
    </source>
</evidence>
<dbReference type="RefSeq" id="WP_209355545.1">
    <property type="nucleotide sequence ID" value="NZ_CP060010.1"/>
</dbReference>
<dbReference type="EMBL" id="CP060010">
    <property type="protein sequence ID" value="QTN34860.1"/>
    <property type="molecule type" value="Genomic_DNA"/>
</dbReference>
<dbReference type="InterPro" id="IPR050465">
    <property type="entry name" value="UPF0194_transport"/>
</dbReference>
<dbReference type="GO" id="GO:0030313">
    <property type="term" value="C:cell envelope"/>
    <property type="evidence" value="ECO:0007669"/>
    <property type="project" value="UniProtKB-SubCell"/>
</dbReference>
<evidence type="ECO:0000256" key="2">
    <source>
        <dbReference type="ARBA" id="ARBA00023054"/>
    </source>
</evidence>
<sequence length="395" mass="43203">MSQSSVSSSRLFGGKMASQIQPVQIHVPADVVVEDLLVTNGETVRHGQTLLTFDVAAMTSELAELKELSLADQQTLRCSIDAPVEGEKPALPTPAANEPRDCQDIRQEHQNLIALFAAENSKSQKEIDLVATYLTEATAAHRRNRDVAQTHAMLDRILALSLTKASLENARDLAEVNHRRALNDLAARRSELTASVQKALRERHKRIANLEALIDTPRVLAPYSGKIVRVRRPPKGNALPTKVEVFSLLPQQEAGYAVAIPVKDSDIALFQVGDRISVETIGLPALVNDLQAEIQGISRDNQGRFLVRANLTIAATQTLAASPYSRQIVANSSAVNVRVHKVSVTAREFFWKTLANVLVLDNTPIVTILMAQARAMRSEGVFPALMKASAFEPRQ</sequence>
<evidence type="ECO:0000313" key="3">
    <source>
        <dbReference type="EMBL" id="QTN34860.1"/>
    </source>
</evidence>
<dbReference type="KEGG" id="cact:HZ995_10130"/>
<evidence type="ECO:0000313" key="4">
    <source>
        <dbReference type="Proteomes" id="UP000665026"/>
    </source>
</evidence>
<organism evidence="3 4">
    <name type="scientific">Cognatishimia activa</name>
    <dbReference type="NCBI Taxonomy" id="1715691"/>
    <lineage>
        <taxon>Bacteria</taxon>
        <taxon>Pseudomonadati</taxon>
        <taxon>Pseudomonadota</taxon>
        <taxon>Alphaproteobacteria</taxon>
        <taxon>Rhodobacterales</taxon>
        <taxon>Paracoccaceae</taxon>
        <taxon>Cognatishimia</taxon>
    </lineage>
</organism>
<gene>
    <name evidence="3" type="ORF">HZ995_10130</name>
</gene>
<dbReference type="Proteomes" id="UP000665026">
    <property type="component" value="Chromosome"/>
</dbReference>
<dbReference type="PANTHER" id="PTHR32347:SF23">
    <property type="entry name" value="BLL5650 PROTEIN"/>
    <property type="match status" value="1"/>
</dbReference>
<dbReference type="AlphaFoldDB" id="A0A975EMM5"/>
<proteinExistence type="predicted"/>